<evidence type="ECO:0000313" key="2">
    <source>
        <dbReference type="Proteomes" id="UP001151699"/>
    </source>
</evidence>
<dbReference type="PANTHER" id="PTHR47501">
    <property type="entry name" value="TRANSPOSASE-RELATED"/>
    <property type="match status" value="1"/>
</dbReference>
<organism evidence="1 2">
    <name type="scientific">Pseudolycoriella hygida</name>
    <dbReference type="NCBI Taxonomy" id="35572"/>
    <lineage>
        <taxon>Eukaryota</taxon>
        <taxon>Metazoa</taxon>
        <taxon>Ecdysozoa</taxon>
        <taxon>Arthropoda</taxon>
        <taxon>Hexapoda</taxon>
        <taxon>Insecta</taxon>
        <taxon>Pterygota</taxon>
        <taxon>Neoptera</taxon>
        <taxon>Endopterygota</taxon>
        <taxon>Diptera</taxon>
        <taxon>Nematocera</taxon>
        <taxon>Sciaroidea</taxon>
        <taxon>Sciaridae</taxon>
        <taxon>Pseudolycoriella</taxon>
    </lineage>
</organism>
<dbReference type="OrthoDB" id="10057873at2759"/>
<dbReference type="AlphaFoldDB" id="A0A9Q0S7C2"/>
<sequence>MPEELLNVTNGLGLERITPMDHAIIKEYIRITENLANALDILQGEKYMYQGVFSPTIHKMNHKIKDIQELTYCLPLKTLILKSIEKRFPDTMKDSKPIDY</sequence>
<dbReference type="Proteomes" id="UP001151699">
    <property type="component" value="Chromosome A"/>
</dbReference>
<name>A0A9Q0S7C2_9DIPT</name>
<reference evidence="1" key="1">
    <citation type="submission" date="2022-07" db="EMBL/GenBank/DDBJ databases">
        <authorList>
            <person name="Trinca V."/>
            <person name="Uliana J.V.C."/>
            <person name="Torres T.T."/>
            <person name="Ward R.J."/>
            <person name="Monesi N."/>
        </authorList>
    </citation>
    <scope>NUCLEOTIDE SEQUENCE</scope>
    <source>
        <strain evidence="1">HSMRA1968</strain>
        <tissue evidence="1">Whole embryos</tissue>
    </source>
</reference>
<accession>A0A9Q0S7C2</accession>
<evidence type="ECO:0000313" key="1">
    <source>
        <dbReference type="EMBL" id="KAJ6648009.1"/>
    </source>
</evidence>
<proteinExistence type="predicted"/>
<gene>
    <name evidence="1" type="ORF">Bhyg_03234</name>
</gene>
<feature type="non-terminal residue" evidence="1">
    <location>
        <position position="1"/>
    </location>
</feature>
<dbReference type="PANTHER" id="PTHR47501:SF5">
    <property type="entry name" value="HAT C-TERMINAL DIMERISATION DOMAIN-CONTAINING PROTEIN"/>
    <property type="match status" value="1"/>
</dbReference>
<dbReference type="EMBL" id="WJQU01000001">
    <property type="protein sequence ID" value="KAJ6648009.1"/>
    <property type="molecule type" value="Genomic_DNA"/>
</dbReference>
<keyword evidence="2" id="KW-1185">Reference proteome</keyword>
<comment type="caution">
    <text evidence="1">The sequence shown here is derived from an EMBL/GenBank/DDBJ whole genome shotgun (WGS) entry which is preliminary data.</text>
</comment>
<protein>
    <submittedName>
        <fullName evidence="1">Uncharacterized protein</fullName>
    </submittedName>
</protein>